<gene>
    <name evidence="1" type="ORF">K4G66_19770</name>
</gene>
<dbReference type="InterPro" id="IPR009078">
    <property type="entry name" value="Ferritin-like_SF"/>
</dbReference>
<protein>
    <submittedName>
        <fullName evidence="1">DUF892 family protein</fullName>
    </submittedName>
</protein>
<dbReference type="InterPro" id="IPR047114">
    <property type="entry name" value="YciF"/>
</dbReference>
<accession>A0AA49JER9</accession>
<dbReference type="InterPro" id="IPR010287">
    <property type="entry name" value="DUF892_YciF-like"/>
</dbReference>
<dbReference type="EMBL" id="CP120682">
    <property type="protein sequence ID" value="WKN34614.1"/>
    <property type="molecule type" value="Genomic_DNA"/>
</dbReference>
<dbReference type="PANTHER" id="PTHR30565:SF9">
    <property type="entry name" value="PROTEIN YCIF"/>
    <property type="match status" value="1"/>
</dbReference>
<dbReference type="Pfam" id="PF05974">
    <property type="entry name" value="DUF892"/>
    <property type="match status" value="1"/>
</dbReference>
<dbReference type="AlphaFoldDB" id="A0AA49JER9"/>
<reference evidence="1" key="1">
    <citation type="journal article" date="2023" name="Comput. Struct. Biotechnol. J.">
        <title>Discovery of a novel marine Bacteroidetes with a rich repertoire of carbohydrate-active enzymes.</title>
        <authorList>
            <person name="Chen B."/>
            <person name="Liu G."/>
            <person name="Chen Q."/>
            <person name="Wang H."/>
            <person name="Liu L."/>
            <person name="Tang K."/>
        </authorList>
    </citation>
    <scope>NUCLEOTIDE SEQUENCE</scope>
    <source>
        <strain evidence="1">TK19036</strain>
    </source>
</reference>
<name>A0AA49JER9_9BACT</name>
<dbReference type="InterPro" id="IPR012347">
    <property type="entry name" value="Ferritin-like"/>
</dbReference>
<dbReference type="Gene3D" id="1.20.1260.10">
    <property type="match status" value="1"/>
</dbReference>
<reference evidence="1" key="2">
    <citation type="journal article" date="2024" name="Antonie Van Leeuwenhoek">
        <title>Roseihalotalea indica gen. nov., sp. nov., a halophilic Bacteroidetes from mesopelagic Southwest Indian Ocean with higher carbohydrate metabolic potential.</title>
        <authorList>
            <person name="Chen B."/>
            <person name="Zhang M."/>
            <person name="Lin D."/>
            <person name="Ye J."/>
            <person name="Tang K."/>
        </authorList>
    </citation>
    <scope>NUCLEOTIDE SEQUENCE</scope>
    <source>
        <strain evidence="1">TK19036</strain>
    </source>
</reference>
<organism evidence="1">
    <name type="scientific">Roseihalotalea indica</name>
    <dbReference type="NCBI Taxonomy" id="2867963"/>
    <lineage>
        <taxon>Bacteria</taxon>
        <taxon>Pseudomonadati</taxon>
        <taxon>Bacteroidota</taxon>
        <taxon>Cytophagia</taxon>
        <taxon>Cytophagales</taxon>
        <taxon>Catalimonadaceae</taxon>
        <taxon>Roseihalotalea</taxon>
    </lineage>
</organism>
<dbReference type="SUPFAM" id="SSF47240">
    <property type="entry name" value="Ferritin-like"/>
    <property type="match status" value="1"/>
</dbReference>
<proteinExistence type="predicted"/>
<dbReference type="PANTHER" id="PTHR30565">
    <property type="entry name" value="PROTEIN YCIF"/>
    <property type="match status" value="1"/>
</dbReference>
<sequence>MSSVSITYELAVHQIQQLYSTEKQCLMYLKVLAYKLTNLYWKDVLWELLPLTHQKIKQLHRLQTIVQGASETVNTAGINGIVSEGFEQMKSVENSELKDALIVHTLILLNHYKLGSYRILLTYFQFLRRENEANIVQTILAQEEGTLSKLMRILSSSIPTSSPISEAFVTEIHDATPFS</sequence>
<evidence type="ECO:0000313" key="1">
    <source>
        <dbReference type="EMBL" id="WKN34614.1"/>
    </source>
</evidence>